<comment type="caution">
    <text evidence="1">The sequence shown here is derived from an EMBL/GenBank/DDBJ whole genome shotgun (WGS) entry which is preliminary data.</text>
</comment>
<evidence type="ECO:0000313" key="2">
    <source>
        <dbReference type="Proteomes" id="UP000035067"/>
    </source>
</evidence>
<organism evidence="1 2">
    <name type="scientific">Candidatus Synechococcus spongiarum SP3</name>
    <dbReference type="NCBI Taxonomy" id="1604020"/>
    <lineage>
        <taxon>Bacteria</taxon>
        <taxon>Bacillati</taxon>
        <taxon>Cyanobacteriota</taxon>
        <taxon>Cyanophyceae</taxon>
        <taxon>Synechococcales</taxon>
        <taxon>Synechococcaceae</taxon>
        <taxon>Synechococcus</taxon>
    </lineage>
</organism>
<dbReference type="EMBL" id="JXQG01000051">
    <property type="protein sequence ID" value="KKZ11458.1"/>
    <property type="molecule type" value="Genomic_DNA"/>
</dbReference>
<sequence length="183" mass="20067">MGEADSLVSQAELSRRWGVSSRTVNRRLVFLGIMPQRRGRHHYLSPEQVALAERFHQHLSQGRDSDSFNPQCHEALEAEVEVVLAEQPNQEITLEQLTTPWPRRCWRNCPVPRSGSAATVPETGGGLRMPAWCSPARSQAQCWGTASAVGATAGRIMDFGSRGTSHRARCCGAFLAVAGVMGR</sequence>
<name>A0A0G2HJZ2_9SYNE</name>
<dbReference type="Proteomes" id="UP000035067">
    <property type="component" value="Unassembled WGS sequence"/>
</dbReference>
<proteinExistence type="predicted"/>
<evidence type="ECO:0000313" key="1">
    <source>
        <dbReference type="EMBL" id="KKZ11458.1"/>
    </source>
</evidence>
<accession>A0A0G2HJZ2</accession>
<protein>
    <submittedName>
        <fullName evidence="1">Uncharacterized protein</fullName>
    </submittedName>
</protein>
<gene>
    <name evidence="1" type="ORF">TE42_07790</name>
</gene>
<dbReference type="AlphaFoldDB" id="A0A0G2HJZ2"/>
<dbReference type="PATRIC" id="fig|1604020.3.peg.1524"/>
<reference evidence="1 2" key="1">
    <citation type="submission" date="2015-01" db="EMBL/GenBank/DDBJ databases">
        <title>Lifestyle Evolution in Cyanobacterial Symbionts of Sponges.</title>
        <authorList>
            <person name="Burgsdorf I."/>
            <person name="Slaby B.M."/>
            <person name="Handley K.M."/>
            <person name="Haber M."/>
            <person name="Blom J."/>
            <person name="Marshall C.W."/>
            <person name="Gilbert J.A."/>
            <person name="Hentschel U."/>
            <person name="Steindler L."/>
        </authorList>
    </citation>
    <scope>NUCLEOTIDE SEQUENCE [LARGE SCALE GENOMIC DNA]</scope>
    <source>
        <strain evidence="1">SP3</strain>
    </source>
</reference>